<evidence type="ECO:0000313" key="3">
    <source>
        <dbReference type="Proteomes" id="UP000295375"/>
    </source>
</evidence>
<dbReference type="EMBL" id="SNYM01000017">
    <property type="protein sequence ID" value="TDQ45790.1"/>
    <property type="molecule type" value="Genomic_DNA"/>
</dbReference>
<dbReference type="OrthoDB" id="8929305at2"/>
<feature type="signal peptide" evidence="1">
    <location>
        <begin position="1"/>
        <end position="22"/>
    </location>
</feature>
<evidence type="ECO:0000256" key="1">
    <source>
        <dbReference type="SAM" id="SignalP"/>
    </source>
</evidence>
<dbReference type="RefSeq" id="WP_133592349.1">
    <property type="nucleotide sequence ID" value="NZ_CP037953.1"/>
</dbReference>
<sequence>MNKWMTTICSMMCFLLAGISNAEMTVQANDEAVAAATQWLQKVDAKQLKQAYDSSGKLMREAVDVEKWSAAVEGVRQQAGEMQSRALNSVTAHESFPGLSNGDYMVVVFNTKFAHKPAAIETLSFQREDDGQYRVIGYFVQ</sequence>
<keyword evidence="1" id="KW-0732">Signal</keyword>
<proteinExistence type="predicted"/>
<comment type="caution">
    <text evidence="2">The sequence shown here is derived from an EMBL/GenBank/DDBJ whole genome shotgun (WGS) entry which is preliminary data.</text>
</comment>
<evidence type="ECO:0000313" key="2">
    <source>
        <dbReference type="EMBL" id="TDQ45790.1"/>
    </source>
</evidence>
<organism evidence="2 3">
    <name type="scientific">Permianibacter aggregans</name>
    <dbReference type="NCBI Taxonomy" id="1510150"/>
    <lineage>
        <taxon>Bacteria</taxon>
        <taxon>Pseudomonadati</taxon>
        <taxon>Pseudomonadota</taxon>
        <taxon>Gammaproteobacteria</taxon>
        <taxon>Pseudomonadales</taxon>
        <taxon>Pseudomonadaceae</taxon>
        <taxon>Permianibacter</taxon>
    </lineage>
</organism>
<dbReference type="Gene3D" id="3.10.450.590">
    <property type="match status" value="1"/>
</dbReference>
<dbReference type="InterPro" id="IPR025091">
    <property type="entry name" value="DUF4019"/>
</dbReference>
<dbReference type="AlphaFoldDB" id="A0A4R6UG56"/>
<keyword evidence="3" id="KW-1185">Reference proteome</keyword>
<protein>
    <submittedName>
        <fullName evidence="2">Uncharacterized protein DUF4019</fullName>
    </submittedName>
</protein>
<name>A0A4R6UG56_9GAMM</name>
<gene>
    <name evidence="2" type="ORF">EV696_11723</name>
</gene>
<dbReference type="Proteomes" id="UP000295375">
    <property type="component" value="Unassembled WGS sequence"/>
</dbReference>
<dbReference type="Pfam" id="PF13211">
    <property type="entry name" value="DUF4019"/>
    <property type="match status" value="1"/>
</dbReference>
<feature type="chain" id="PRO_5020792901" evidence="1">
    <location>
        <begin position="23"/>
        <end position="141"/>
    </location>
</feature>
<accession>A0A4R6UG56</accession>
<reference evidence="2 3" key="1">
    <citation type="submission" date="2019-03" db="EMBL/GenBank/DDBJ databases">
        <title>Genomic Encyclopedia of Type Strains, Phase IV (KMG-IV): sequencing the most valuable type-strain genomes for metagenomic binning, comparative biology and taxonomic classification.</title>
        <authorList>
            <person name="Goeker M."/>
        </authorList>
    </citation>
    <scope>NUCLEOTIDE SEQUENCE [LARGE SCALE GENOMIC DNA]</scope>
    <source>
        <strain evidence="2 3">DSM 103792</strain>
    </source>
</reference>